<feature type="transmembrane region" description="Helical" evidence="1">
    <location>
        <begin position="409"/>
        <end position="430"/>
    </location>
</feature>
<feature type="transmembrane region" description="Helical" evidence="1">
    <location>
        <begin position="230"/>
        <end position="254"/>
    </location>
</feature>
<feature type="transmembrane region" description="Helical" evidence="1">
    <location>
        <begin position="301"/>
        <end position="323"/>
    </location>
</feature>
<proteinExistence type="predicted"/>
<sequence>MELDYDLLRDEQRFGSSAAEELIRQGRVLPILDGLDELADERRTAALEAIYSDPISARPFVLTCRSKEYASAGANRLGQLATVVHLRSVAHTAVADYLAASADPGRWEPLLGELARRPDGPLATTLANPLMLFLARAAYEPATTVPMELLDEDRFDEPDRIRQHLLDSFVPTVFRQPAPHGGRGPGVPSRQWDPRRAEHWLAYLAAWVRDAGTGENLDWWRLQNVVPRRVFVAIGAVLGPAFCGPLGLLAFGLFGAGRFGLFFGVAIGAVGGIGSAGVRLAAPRRFRPRIILRDEVTSGRIVEDIGFVVVGVLVGAVPVGLLYGPLPAIIIGILWGLVFVAVRRFIAPTAPREAVSPGGVARSDRDTVVYTVALGGIVGLLVGGFLSSFLNSTYTAGFVTRLSPVERGILGAATGLLLGACGLGVLILATSSWGRFVTTRIYLAIHGSTPLRLMTFLDDAHRLGVLRQVGPHYQFRHVFLRDRLARLGLQNASTHRSQPGNR</sequence>
<evidence type="ECO:0000313" key="2">
    <source>
        <dbReference type="EMBL" id="MDQ7907643.1"/>
    </source>
</evidence>
<evidence type="ECO:0000313" key="3">
    <source>
        <dbReference type="Proteomes" id="UP001230908"/>
    </source>
</evidence>
<keyword evidence="1" id="KW-0812">Transmembrane</keyword>
<dbReference type="EMBL" id="JAVHUY010000023">
    <property type="protein sequence ID" value="MDQ7907643.1"/>
    <property type="molecule type" value="Genomic_DNA"/>
</dbReference>
<evidence type="ECO:0008006" key="4">
    <source>
        <dbReference type="Google" id="ProtNLM"/>
    </source>
</evidence>
<keyword evidence="1" id="KW-0472">Membrane</keyword>
<keyword evidence="3" id="KW-1185">Reference proteome</keyword>
<protein>
    <recommendedName>
        <fullName evidence="4">NACHT domain-containing protein</fullName>
    </recommendedName>
</protein>
<dbReference type="InterPro" id="IPR027417">
    <property type="entry name" value="P-loop_NTPase"/>
</dbReference>
<reference evidence="2 3" key="1">
    <citation type="submission" date="2023-08" db="EMBL/GenBank/DDBJ databases">
        <title>Phytohabitans sansha sp. nov., isolated from marine sediment.</title>
        <authorList>
            <person name="Zhao Y."/>
            <person name="Yi K."/>
        </authorList>
    </citation>
    <scope>NUCLEOTIDE SEQUENCE [LARGE SCALE GENOMIC DNA]</scope>
    <source>
        <strain evidence="2 3">ZYX-F-186</strain>
    </source>
</reference>
<dbReference type="RefSeq" id="WP_308714920.1">
    <property type="nucleotide sequence ID" value="NZ_JAVHUY010000023.1"/>
</dbReference>
<dbReference type="Gene3D" id="3.40.50.300">
    <property type="entry name" value="P-loop containing nucleotide triphosphate hydrolases"/>
    <property type="match status" value="1"/>
</dbReference>
<feature type="transmembrane region" description="Helical" evidence="1">
    <location>
        <begin position="367"/>
        <end position="389"/>
    </location>
</feature>
<dbReference type="Proteomes" id="UP001230908">
    <property type="component" value="Unassembled WGS sequence"/>
</dbReference>
<organism evidence="2 3">
    <name type="scientific">Phytohabitans maris</name>
    <dbReference type="NCBI Taxonomy" id="3071409"/>
    <lineage>
        <taxon>Bacteria</taxon>
        <taxon>Bacillati</taxon>
        <taxon>Actinomycetota</taxon>
        <taxon>Actinomycetes</taxon>
        <taxon>Micromonosporales</taxon>
        <taxon>Micromonosporaceae</taxon>
    </lineage>
</organism>
<comment type="caution">
    <text evidence="2">The sequence shown here is derived from an EMBL/GenBank/DDBJ whole genome shotgun (WGS) entry which is preliminary data.</text>
</comment>
<keyword evidence="1" id="KW-1133">Transmembrane helix</keyword>
<name>A0ABU0ZKX7_9ACTN</name>
<feature type="transmembrane region" description="Helical" evidence="1">
    <location>
        <begin position="329"/>
        <end position="346"/>
    </location>
</feature>
<accession>A0ABU0ZKX7</accession>
<gene>
    <name evidence="2" type="ORF">RB614_24275</name>
</gene>
<feature type="transmembrane region" description="Helical" evidence="1">
    <location>
        <begin position="260"/>
        <end position="281"/>
    </location>
</feature>
<evidence type="ECO:0000256" key="1">
    <source>
        <dbReference type="SAM" id="Phobius"/>
    </source>
</evidence>